<protein>
    <recommendedName>
        <fullName evidence="2">Phosphotyrosine protein phosphatase I domain-containing protein</fullName>
    </recommendedName>
</protein>
<dbReference type="EMBL" id="CADCTT010000184">
    <property type="protein sequence ID" value="CAA9304660.1"/>
    <property type="molecule type" value="Genomic_DNA"/>
</dbReference>
<dbReference type="AlphaFoldDB" id="A0A6J4KFP0"/>
<gene>
    <name evidence="1" type="ORF">AVDCRST_MAG61-1316</name>
</gene>
<proteinExistence type="predicted"/>
<dbReference type="InterPro" id="IPR036196">
    <property type="entry name" value="Ptyr_pPase_sf"/>
</dbReference>
<accession>A0A6J4KFP0</accession>
<dbReference type="SUPFAM" id="SSF52788">
    <property type="entry name" value="Phosphotyrosine protein phosphatases I"/>
    <property type="match status" value="1"/>
</dbReference>
<reference evidence="1" key="1">
    <citation type="submission" date="2020-02" db="EMBL/GenBank/DDBJ databases">
        <authorList>
            <person name="Meier V. D."/>
        </authorList>
    </citation>
    <scope>NUCLEOTIDE SEQUENCE</scope>
    <source>
        <strain evidence="1">AVDCRST_MAG61</strain>
    </source>
</reference>
<evidence type="ECO:0000313" key="1">
    <source>
        <dbReference type="EMBL" id="CAA9304660.1"/>
    </source>
</evidence>
<sequence length="147" mass="16112">MTTASTPTPLFLPRVLFVGSDASSAQIAASLLHRLAGDRVEVYTAGTEMADPGGRSDEMLVAMGLDPADQNRLSAGTLHMADRVVILGTDLDVARLPGPRYEEWDLTQVDLIDRIENLCDELTSVPASRQPVRDRLRRWRGSASRRP</sequence>
<name>A0A6J4KFP0_9ACTN</name>
<organism evidence="1">
    <name type="scientific">uncultured Friedmanniella sp</name>
    <dbReference type="NCBI Taxonomy" id="335381"/>
    <lineage>
        <taxon>Bacteria</taxon>
        <taxon>Bacillati</taxon>
        <taxon>Actinomycetota</taxon>
        <taxon>Actinomycetes</taxon>
        <taxon>Propionibacteriales</taxon>
        <taxon>Nocardioidaceae</taxon>
        <taxon>Friedmanniella</taxon>
        <taxon>environmental samples</taxon>
    </lineage>
</organism>
<dbReference type="Gene3D" id="3.40.50.2300">
    <property type="match status" value="1"/>
</dbReference>
<evidence type="ECO:0008006" key="2">
    <source>
        <dbReference type="Google" id="ProtNLM"/>
    </source>
</evidence>